<dbReference type="SUPFAM" id="SSF54427">
    <property type="entry name" value="NTF2-like"/>
    <property type="match status" value="1"/>
</dbReference>
<name>A0A6C0GHY7_9BACT</name>
<evidence type="ECO:0000313" key="2">
    <source>
        <dbReference type="EMBL" id="QHT67302.1"/>
    </source>
</evidence>
<proteinExistence type="predicted"/>
<dbReference type="AlphaFoldDB" id="A0A6C0GHY7"/>
<accession>A0A6C0GHY7</accession>
<dbReference type="InterPro" id="IPR032710">
    <property type="entry name" value="NTF2-like_dom_sf"/>
</dbReference>
<dbReference type="KEGG" id="rhoz:GXP67_11980"/>
<dbReference type="RefSeq" id="WP_162443340.1">
    <property type="nucleotide sequence ID" value="NZ_CP048222.1"/>
</dbReference>
<reference evidence="2 3" key="1">
    <citation type="submission" date="2020-01" db="EMBL/GenBank/DDBJ databases">
        <authorList>
            <person name="Kim M.K."/>
        </authorList>
    </citation>
    <scope>NUCLEOTIDE SEQUENCE [LARGE SCALE GENOMIC DNA]</scope>
    <source>
        <strain evidence="2 3">172606-1</strain>
    </source>
</reference>
<sequence>MNEKQNIELLKEKLASALRNKDVSSAIAPFADQSVMFLLPPPLRFKTGQNAPGGSGIGQWFSTFEGPIGVEYQELEITISGEVAFCHSLEHLSGKRTDGTTTEMWFRETLGLRKLNGEWKITHQHQSVPMYMDESQKAAIDLKPE</sequence>
<protein>
    <submittedName>
        <fullName evidence="2">DUF4440 domain-containing protein</fullName>
    </submittedName>
</protein>
<organism evidence="2 3">
    <name type="scientific">Rhodocytophaga rosea</name>
    <dbReference type="NCBI Taxonomy" id="2704465"/>
    <lineage>
        <taxon>Bacteria</taxon>
        <taxon>Pseudomonadati</taxon>
        <taxon>Bacteroidota</taxon>
        <taxon>Cytophagia</taxon>
        <taxon>Cytophagales</taxon>
        <taxon>Rhodocytophagaceae</taxon>
        <taxon>Rhodocytophaga</taxon>
    </lineage>
</organism>
<dbReference type="Gene3D" id="3.10.450.50">
    <property type="match status" value="1"/>
</dbReference>
<dbReference type="InterPro" id="IPR037401">
    <property type="entry name" value="SnoaL-like"/>
</dbReference>
<dbReference type="Pfam" id="PF13474">
    <property type="entry name" value="SnoaL_3"/>
    <property type="match status" value="1"/>
</dbReference>
<gene>
    <name evidence="2" type="ORF">GXP67_11980</name>
</gene>
<dbReference type="EMBL" id="CP048222">
    <property type="protein sequence ID" value="QHT67302.1"/>
    <property type="molecule type" value="Genomic_DNA"/>
</dbReference>
<keyword evidence="3" id="KW-1185">Reference proteome</keyword>
<evidence type="ECO:0000313" key="3">
    <source>
        <dbReference type="Proteomes" id="UP000480178"/>
    </source>
</evidence>
<dbReference type="Proteomes" id="UP000480178">
    <property type="component" value="Chromosome"/>
</dbReference>
<feature type="domain" description="SnoaL-like" evidence="1">
    <location>
        <begin position="12"/>
        <end position="130"/>
    </location>
</feature>
<evidence type="ECO:0000259" key="1">
    <source>
        <dbReference type="Pfam" id="PF13474"/>
    </source>
</evidence>